<dbReference type="SUPFAM" id="SSF55729">
    <property type="entry name" value="Acyl-CoA N-acyltransferases (Nat)"/>
    <property type="match status" value="1"/>
</dbReference>
<dbReference type="InterPro" id="IPR016181">
    <property type="entry name" value="Acyl_CoA_acyltransferase"/>
</dbReference>
<evidence type="ECO:0000313" key="2">
    <source>
        <dbReference type="EMBL" id="SDE85521.1"/>
    </source>
</evidence>
<dbReference type="EMBL" id="FNAY01000004">
    <property type="protein sequence ID" value="SDE85521.1"/>
    <property type="molecule type" value="Genomic_DNA"/>
</dbReference>
<reference evidence="2 3" key="1">
    <citation type="submission" date="2016-10" db="EMBL/GenBank/DDBJ databases">
        <authorList>
            <person name="de Groot N.N."/>
        </authorList>
    </citation>
    <scope>NUCLEOTIDE SEQUENCE [LARGE SCALE GENOMIC DNA]</scope>
    <source>
        <strain evidence="3">DSM 938 / 37b4</strain>
    </source>
</reference>
<dbReference type="Proteomes" id="UP000183812">
    <property type="component" value="Unassembled WGS sequence"/>
</dbReference>
<evidence type="ECO:0000259" key="1">
    <source>
        <dbReference type="PROSITE" id="PS51186"/>
    </source>
</evidence>
<evidence type="ECO:0000313" key="3">
    <source>
        <dbReference type="Proteomes" id="UP000183812"/>
    </source>
</evidence>
<keyword evidence="2" id="KW-0808">Transferase</keyword>
<dbReference type="OrthoDB" id="9797990at2"/>
<accession>A0A1G7GBN6</accession>
<dbReference type="InterPro" id="IPR000182">
    <property type="entry name" value="GNAT_dom"/>
</dbReference>
<protein>
    <submittedName>
        <fullName evidence="2">Predicted acetyltransferase, GNAT superfamily</fullName>
    </submittedName>
</protein>
<proteinExistence type="predicted"/>
<feature type="domain" description="N-acetyltransferase" evidence="1">
    <location>
        <begin position="5"/>
        <end position="153"/>
    </location>
</feature>
<organism evidence="2 3">
    <name type="scientific">Rhodobacter capsulatus</name>
    <name type="common">Rhodopseudomonas capsulata</name>
    <dbReference type="NCBI Taxonomy" id="1061"/>
    <lineage>
        <taxon>Bacteria</taxon>
        <taxon>Pseudomonadati</taxon>
        <taxon>Pseudomonadota</taxon>
        <taxon>Alphaproteobacteria</taxon>
        <taxon>Rhodobacterales</taxon>
        <taxon>Rhodobacter group</taxon>
        <taxon>Rhodobacter</taxon>
    </lineage>
</organism>
<name>A0A1G7GBN6_RHOCA</name>
<dbReference type="PROSITE" id="PS51186">
    <property type="entry name" value="GNAT"/>
    <property type="match status" value="1"/>
</dbReference>
<dbReference type="PANTHER" id="PTHR41700">
    <property type="entry name" value="GCN5-RELATED N-ACETYLTRANSFERASE"/>
    <property type="match status" value="1"/>
</dbReference>
<dbReference type="InterPro" id="IPR038764">
    <property type="entry name" value="GNAT_N_AcTrfase_prd"/>
</dbReference>
<dbReference type="Gene3D" id="3.40.630.30">
    <property type="match status" value="1"/>
</dbReference>
<dbReference type="Pfam" id="PF00583">
    <property type="entry name" value="Acetyltransf_1"/>
    <property type="match status" value="1"/>
</dbReference>
<gene>
    <name evidence="2" type="ORF">SAMN04244550_01203</name>
</gene>
<dbReference type="AlphaFoldDB" id="A0A1G7GBN6"/>
<dbReference type="GO" id="GO:0016747">
    <property type="term" value="F:acyltransferase activity, transferring groups other than amino-acyl groups"/>
    <property type="evidence" value="ECO:0007669"/>
    <property type="project" value="InterPro"/>
</dbReference>
<dbReference type="PANTHER" id="PTHR41700:SF1">
    <property type="entry name" value="N-ACETYLTRANSFERASE DOMAIN-CONTAINING PROTEIN"/>
    <property type="match status" value="1"/>
</dbReference>
<sequence>MTAAVILRELEGVAELQLAERFQVEVWGEGERPDNSDIMLALQHEGALVAGAFAGDQMLGFLFGFPSATPGVQHSHRLAVSQKARGLGLGARLKWFQRDWCLARGITLVRWTYDPLRAINAGLNIAVLGARAQEYLPDYYGPMPGINAGLPSDRVMAVWQLDAPWVVARAAGQPSPAPQTAATAGIPTDIDALLQADPARALAERMRLRAALQEAFAAGLAITGFDRQSCRYLLDRPAAAA</sequence>
<dbReference type="RefSeq" id="WP_074553172.1">
    <property type="nucleotide sequence ID" value="NZ_CP119563.1"/>
</dbReference>